<dbReference type="Pfam" id="PF00271">
    <property type="entry name" value="Helicase_C"/>
    <property type="match status" value="1"/>
</dbReference>
<protein>
    <submittedName>
        <fullName evidence="4">Putative helicase, P-loop containing nucleoside triphosphate hydrolase</fullName>
    </submittedName>
    <submittedName>
        <fullName evidence="3">RNA helicase</fullName>
        <ecNumber evidence="3">3.6.4.13</ecNumber>
    </submittedName>
</protein>
<dbReference type="GO" id="GO:0003729">
    <property type="term" value="F:mRNA binding"/>
    <property type="evidence" value="ECO:0000318"/>
    <property type="project" value="GO_Central"/>
</dbReference>
<evidence type="ECO:0000313" key="5">
    <source>
        <dbReference type="Proteomes" id="UP000215914"/>
    </source>
</evidence>
<feature type="domain" description="Helicase C-terminal" evidence="2">
    <location>
        <begin position="92"/>
        <end position="249"/>
    </location>
</feature>
<reference evidence="4" key="2">
    <citation type="submission" date="2017-02" db="EMBL/GenBank/DDBJ databases">
        <title>Sunflower complete genome.</title>
        <authorList>
            <person name="Langlade N."/>
            <person name="Munos S."/>
        </authorList>
    </citation>
    <scope>NUCLEOTIDE SEQUENCE [LARGE SCALE GENOMIC DNA]</scope>
    <source>
        <tissue evidence="4">Leaves</tissue>
    </source>
</reference>
<keyword evidence="4" id="KW-0067">ATP-binding</keyword>
<dbReference type="EC" id="3.6.4.13" evidence="3"/>
<dbReference type="STRING" id="4232.A0A251TMT4"/>
<dbReference type="OMA" id="NFICSET"/>
<keyword evidence="4" id="KW-0547">Nucleotide-binding</keyword>
<accession>A0A251TMT4</accession>
<dbReference type="InParanoid" id="A0A251TMT4"/>
<dbReference type="EMBL" id="CM007899">
    <property type="protein sequence ID" value="OTG12435.1"/>
    <property type="molecule type" value="Genomic_DNA"/>
</dbReference>
<reference evidence="3" key="3">
    <citation type="submission" date="2020-06" db="EMBL/GenBank/DDBJ databases">
        <title>Helianthus annuus Genome sequencing and assembly Release 2.</title>
        <authorList>
            <person name="Gouzy J."/>
            <person name="Langlade N."/>
            <person name="Munos S."/>
        </authorList>
    </citation>
    <scope>NUCLEOTIDE SEQUENCE</scope>
    <source>
        <tissue evidence="3">Leaves</tissue>
    </source>
</reference>
<evidence type="ECO:0000259" key="2">
    <source>
        <dbReference type="PROSITE" id="PS51194"/>
    </source>
</evidence>
<gene>
    <name evidence="4" type="ORF">HannXRQ_Chr10g0309621</name>
    <name evidence="3" type="ORF">HanXRQr2_Chr02g0054331</name>
</gene>
<dbReference type="GO" id="GO:0003724">
    <property type="term" value="F:RNA helicase activity"/>
    <property type="evidence" value="ECO:0000318"/>
    <property type="project" value="GO_Central"/>
</dbReference>
<reference evidence="3 5" key="1">
    <citation type="journal article" date="2017" name="Nature">
        <title>The sunflower genome provides insights into oil metabolism, flowering and Asterid evolution.</title>
        <authorList>
            <person name="Badouin H."/>
            <person name="Gouzy J."/>
            <person name="Grassa C.J."/>
            <person name="Murat F."/>
            <person name="Staton S.E."/>
            <person name="Cottret L."/>
            <person name="Lelandais-Briere C."/>
            <person name="Owens G.L."/>
            <person name="Carrere S."/>
            <person name="Mayjonade B."/>
            <person name="Legrand L."/>
            <person name="Gill N."/>
            <person name="Kane N.C."/>
            <person name="Bowers J.E."/>
            <person name="Hubner S."/>
            <person name="Bellec A."/>
            <person name="Berard A."/>
            <person name="Berges H."/>
            <person name="Blanchet N."/>
            <person name="Boniface M.C."/>
            <person name="Brunel D."/>
            <person name="Catrice O."/>
            <person name="Chaidir N."/>
            <person name="Claudel C."/>
            <person name="Donnadieu C."/>
            <person name="Faraut T."/>
            <person name="Fievet G."/>
            <person name="Helmstetter N."/>
            <person name="King M."/>
            <person name="Knapp S.J."/>
            <person name="Lai Z."/>
            <person name="Le Paslier M.C."/>
            <person name="Lippi Y."/>
            <person name="Lorenzon L."/>
            <person name="Mandel J.R."/>
            <person name="Marage G."/>
            <person name="Marchand G."/>
            <person name="Marquand E."/>
            <person name="Bret-Mestries E."/>
            <person name="Morien E."/>
            <person name="Nambeesan S."/>
            <person name="Nguyen T."/>
            <person name="Pegot-Espagnet P."/>
            <person name="Pouilly N."/>
            <person name="Raftis F."/>
            <person name="Sallet E."/>
            <person name="Schiex T."/>
            <person name="Thomas J."/>
            <person name="Vandecasteele C."/>
            <person name="Vares D."/>
            <person name="Vear F."/>
            <person name="Vautrin S."/>
            <person name="Crespi M."/>
            <person name="Mangin B."/>
            <person name="Burke J.M."/>
            <person name="Salse J."/>
            <person name="Munos S."/>
            <person name="Vincourt P."/>
            <person name="Rieseberg L.H."/>
            <person name="Langlade N.B."/>
        </authorList>
    </citation>
    <scope>NUCLEOTIDE SEQUENCE [LARGE SCALE GENOMIC DNA]</scope>
    <source>
        <strain evidence="5">cv. SF193</strain>
        <tissue evidence="3">Leaves</tissue>
    </source>
</reference>
<dbReference type="SUPFAM" id="SSF52540">
    <property type="entry name" value="P-loop containing nucleoside triphosphate hydrolases"/>
    <property type="match status" value="1"/>
</dbReference>
<keyword evidence="1" id="KW-0694">RNA-binding</keyword>
<evidence type="ECO:0000313" key="3">
    <source>
        <dbReference type="EMBL" id="KAF5817550.1"/>
    </source>
</evidence>
<dbReference type="AlphaFoldDB" id="A0A251TMT4"/>
<dbReference type="PANTHER" id="PTHR47958">
    <property type="entry name" value="ATP-DEPENDENT RNA HELICASE DBP3"/>
    <property type="match status" value="1"/>
</dbReference>
<evidence type="ECO:0000256" key="1">
    <source>
        <dbReference type="ARBA" id="ARBA00022884"/>
    </source>
</evidence>
<dbReference type="Proteomes" id="UP000215914">
    <property type="component" value="Chromosome 10"/>
</dbReference>
<dbReference type="SMART" id="SM00490">
    <property type="entry name" value="HELICc"/>
    <property type="match status" value="1"/>
</dbReference>
<dbReference type="CDD" id="cd18787">
    <property type="entry name" value="SF2_C_DEAD"/>
    <property type="match status" value="1"/>
</dbReference>
<organism evidence="4 5">
    <name type="scientific">Helianthus annuus</name>
    <name type="common">Common sunflower</name>
    <dbReference type="NCBI Taxonomy" id="4232"/>
    <lineage>
        <taxon>Eukaryota</taxon>
        <taxon>Viridiplantae</taxon>
        <taxon>Streptophyta</taxon>
        <taxon>Embryophyta</taxon>
        <taxon>Tracheophyta</taxon>
        <taxon>Spermatophyta</taxon>
        <taxon>Magnoliopsida</taxon>
        <taxon>eudicotyledons</taxon>
        <taxon>Gunneridae</taxon>
        <taxon>Pentapetalae</taxon>
        <taxon>asterids</taxon>
        <taxon>campanulids</taxon>
        <taxon>Asterales</taxon>
        <taxon>Asteraceae</taxon>
        <taxon>Asteroideae</taxon>
        <taxon>Heliantheae alliance</taxon>
        <taxon>Heliantheae</taxon>
        <taxon>Helianthus</taxon>
    </lineage>
</organism>
<proteinExistence type="predicted"/>
<keyword evidence="4" id="KW-0347">Helicase</keyword>
<keyword evidence="5" id="KW-1185">Reference proteome</keyword>
<dbReference type="GO" id="GO:0005634">
    <property type="term" value="C:nucleus"/>
    <property type="evidence" value="ECO:0000318"/>
    <property type="project" value="GO_Central"/>
</dbReference>
<dbReference type="EMBL" id="MNCJ02000317">
    <property type="protein sequence ID" value="KAF5817550.1"/>
    <property type="molecule type" value="Genomic_DNA"/>
</dbReference>
<dbReference type="GO" id="GO:0010494">
    <property type="term" value="C:cytoplasmic stress granule"/>
    <property type="evidence" value="ECO:0000318"/>
    <property type="project" value="GO_Central"/>
</dbReference>
<dbReference type="InterPro" id="IPR027417">
    <property type="entry name" value="P-loop_NTPase"/>
</dbReference>
<dbReference type="GO" id="GO:0016973">
    <property type="term" value="P:poly(A)+ mRNA export from nucleus"/>
    <property type="evidence" value="ECO:0000318"/>
    <property type="project" value="GO_Central"/>
</dbReference>
<dbReference type="Gene3D" id="3.40.50.300">
    <property type="entry name" value="P-loop containing nucleotide triphosphate hydrolases"/>
    <property type="match status" value="1"/>
</dbReference>
<dbReference type="Gramene" id="mRNA:HanXRQr2_Chr02g0054331">
    <property type="protein sequence ID" value="mRNA:HanXRQr2_Chr02g0054331"/>
    <property type="gene ID" value="HanXRQr2_Chr02g0054331"/>
</dbReference>
<name>A0A251TMT4_HELAN</name>
<keyword evidence="4" id="KW-0378">Hydrolase</keyword>
<dbReference type="PROSITE" id="PS51194">
    <property type="entry name" value="HELICASE_CTER"/>
    <property type="match status" value="1"/>
</dbReference>
<evidence type="ECO:0000313" key="4">
    <source>
        <dbReference type="EMBL" id="OTG12435.1"/>
    </source>
</evidence>
<dbReference type="InterPro" id="IPR001650">
    <property type="entry name" value="Helicase_C-like"/>
</dbReference>
<dbReference type="GO" id="GO:0016787">
    <property type="term" value="F:hydrolase activity"/>
    <property type="evidence" value="ECO:0007669"/>
    <property type="project" value="UniProtKB-KW"/>
</dbReference>
<sequence>MVALGSKYFKELWLFMSYFGLNSNKTQLWSMCSSSICHHDRCFHLCILTQMDGFDQTVNVKVITATNRADTLDLIDSVKQYKVNLPDELSKIIKDKIMKLGGQTVIFGGTRKSAQTLHEALVKHGYAVTTIEGALTQDDKDKIIEEFKDGLTQVLISTHFLAQGFDQCQVNLVVNYDLPAIFDDPTELDNEAYLHRVGRAGRFGRKGVAFNLLCGDDDNILMEKIERHFHGVTEVPSDGDFKDALKKAGLM</sequence>